<dbReference type="Proteomes" id="UP001234297">
    <property type="component" value="Chromosome 8"/>
</dbReference>
<keyword evidence="2" id="KW-1185">Reference proteome</keyword>
<dbReference type="EMBL" id="CM056816">
    <property type="protein sequence ID" value="KAJ8634343.1"/>
    <property type="molecule type" value="Genomic_DNA"/>
</dbReference>
<protein>
    <submittedName>
        <fullName evidence="1">Uncharacterized protein</fullName>
    </submittedName>
</protein>
<evidence type="ECO:0000313" key="1">
    <source>
        <dbReference type="EMBL" id="KAJ8634343.1"/>
    </source>
</evidence>
<comment type="caution">
    <text evidence="1">The sequence shown here is derived from an EMBL/GenBank/DDBJ whole genome shotgun (WGS) entry which is preliminary data.</text>
</comment>
<sequence>MVIKSPNPIPQNKTIFNICKSISQFKQAHAHLLIRGVPHPQPPPSSLFPFFSSSSSSSSSAAADTHYALLLLSLSPSPPSLFLLNTFIRSLARRPGSNSTALHLFDTMLQSGLTPNSFTFTFLFQSCANSLALRPGLQLHSMVVKNSMRADVFVRNSIIRFYSVCAELDDARKVFDEGGELDVVSWNSMIDGCVRNGEVFDALHLFDRMPERNVVSWNSVISGLVQCGRLDDAQRLFDEMPERNIASWVVMISGCAQNGLAKEAMEVFQEMQLLGQESNAAVLVSVFSACSQLGALSNGIWIHTYIQKNSVKMDTLLSAALIDMYAKCGSIDLAMQAFGSCSEKDVFVYTAAIHGLAINGLGEEALLVFENMRSKGIRPDCICFMAVLCACSHMGLVEKGLYYFNSMVEVHGIEAELDHYACIVDLLGRAGLLEEAEGFITSMPIKPDNIIWGALLGACRIHNNAEMARRIGNSLIESDHGYVLLSNIYAEASKRDDAEEVRKTMKRRRIKRVPGSSSIEVNGIVHEFVAGDRSHQKADEIYMAWEEIVKEIRKVGYAEDTRVVIFDVNEEEKEGLVGYHSEKLAVAFGFISTEPGSLLRIVKNLRICQDCHSALKLVSMVFKRKIVVRDRKRARQPSSLTRSDVAPKESKMVGDVAGKSCCHGAKGPGYATPLAAMAGPRESLLYVTCVYSGTGIEKADYLATLDVDPSSPTYSKVIHRTPVPYIGDELHHSGWNACSSCHGDPSADRRFLILPSLISGRIYVIDTQKNPRAPSLHKVVEPADIVQKTGLAYPHTSHCLASGDIMVSCLGDKDGNAAGNGFLLLDSEFKVKGRWEKPGHSPLFGYDFWYQPRHKTMISSSWGAPLAFTKGFNPQHVADGLYGRQLYVYSWPDGELKQTLDLGATGLIPLETRFLHDPSKAIGFVGCALSSNMVRFFKTSDESWSHEVVISVQPLKVRNWILPEMPGLITDFLISLDDRYLYFVNWLHGDVRQYNIEDPKKPILTGQVWVGGLVQKGSDVVAETEDGDWQSDVPQIQGHRLRGGPQMIQLSLDGKRLYVTNSLFSAWDRQFYPELVEKGSHMLQIDVNNEKGGLTVNPNFFVDFGSEPEGPSLAHEMRYPECQEELELVMDSDVHARLLEQGTKHIIPGALVRDRAACNNGNGQPYDCSAKASGTTKRPYGSVSKSRFLQVSCVGSKFEKKAKPQELAEYTAQLGIEMEQQMRKSHSCASLAFLALVLLCGLSRNNVSAERRINSNNPRCNGSIAECQEELEQVMDSDVHARLLEQGTYITRGALAKGIAVCNNGNGKNYNGCSGKASAIYKRPCTTANACERPGQ</sequence>
<name>A0ACC2LLU0_PERAE</name>
<gene>
    <name evidence="1" type="ORF">MRB53_027679</name>
</gene>
<reference evidence="1 2" key="1">
    <citation type="journal article" date="2022" name="Hortic Res">
        <title>A haplotype resolved chromosomal level avocado genome allows analysis of novel avocado genes.</title>
        <authorList>
            <person name="Nath O."/>
            <person name="Fletcher S.J."/>
            <person name="Hayward A."/>
            <person name="Shaw L.M."/>
            <person name="Masouleh A.K."/>
            <person name="Furtado A."/>
            <person name="Henry R.J."/>
            <person name="Mitter N."/>
        </authorList>
    </citation>
    <scope>NUCLEOTIDE SEQUENCE [LARGE SCALE GENOMIC DNA]</scope>
    <source>
        <strain evidence="2">cv. Hass</strain>
    </source>
</reference>
<evidence type="ECO:0000313" key="2">
    <source>
        <dbReference type="Proteomes" id="UP001234297"/>
    </source>
</evidence>
<organism evidence="1 2">
    <name type="scientific">Persea americana</name>
    <name type="common">Avocado</name>
    <dbReference type="NCBI Taxonomy" id="3435"/>
    <lineage>
        <taxon>Eukaryota</taxon>
        <taxon>Viridiplantae</taxon>
        <taxon>Streptophyta</taxon>
        <taxon>Embryophyta</taxon>
        <taxon>Tracheophyta</taxon>
        <taxon>Spermatophyta</taxon>
        <taxon>Magnoliopsida</taxon>
        <taxon>Magnoliidae</taxon>
        <taxon>Laurales</taxon>
        <taxon>Lauraceae</taxon>
        <taxon>Persea</taxon>
    </lineage>
</organism>
<accession>A0ACC2LLU0</accession>
<proteinExistence type="predicted"/>